<sequence>MNLPPIMRGGPRPAPTLIPKAMKPSRSRRKRTPMRIDAETIERRQPPPEDRPNI</sequence>
<reference evidence="2 3" key="1">
    <citation type="submission" date="2017-04" db="EMBL/GenBank/DDBJ databases">
        <title>Draft genome sequence of Tuber borchii Vittad., a whitish edible truffle.</title>
        <authorList>
            <consortium name="DOE Joint Genome Institute"/>
            <person name="Murat C."/>
            <person name="Kuo A."/>
            <person name="Barry K.W."/>
            <person name="Clum A."/>
            <person name="Dockter R.B."/>
            <person name="Fauchery L."/>
            <person name="Iotti M."/>
            <person name="Kohler A."/>
            <person name="Labutti K."/>
            <person name="Lindquist E.A."/>
            <person name="Lipzen A."/>
            <person name="Ohm R.A."/>
            <person name="Wang M."/>
            <person name="Grigoriev I.V."/>
            <person name="Zambonelli A."/>
            <person name="Martin F.M."/>
        </authorList>
    </citation>
    <scope>NUCLEOTIDE SEQUENCE [LARGE SCALE GENOMIC DNA]</scope>
    <source>
        <strain evidence="2 3">Tbo3840</strain>
    </source>
</reference>
<keyword evidence="3" id="KW-1185">Reference proteome</keyword>
<dbReference type="EMBL" id="NESQ01000413">
    <property type="protein sequence ID" value="PUU73086.1"/>
    <property type="molecule type" value="Genomic_DNA"/>
</dbReference>
<evidence type="ECO:0000313" key="2">
    <source>
        <dbReference type="EMBL" id="PUU73086.1"/>
    </source>
</evidence>
<feature type="compositionally biased region" description="Basic and acidic residues" evidence="1">
    <location>
        <begin position="34"/>
        <end position="54"/>
    </location>
</feature>
<feature type="compositionally biased region" description="Basic residues" evidence="1">
    <location>
        <begin position="23"/>
        <end position="33"/>
    </location>
</feature>
<dbReference type="AlphaFoldDB" id="A0A2T6ZCB5"/>
<organism evidence="2 3">
    <name type="scientific">Tuber borchii</name>
    <name type="common">White truffle</name>
    <dbReference type="NCBI Taxonomy" id="42251"/>
    <lineage>
        <taxon>Eukaryota</taxon>
        <taxon>Fungi</taxon>
        <taxon>Dikarya</taxon>
        <taxon>Ascomycota</taxon>
        <taxon>Pezizomycotina</taxon>
        <taxon>Pezizomycetes</taxon>
        <taxon>Pezizales</taxon>
        <taxon>Tuberaceae</taxon>
        <taxon>Tuber</taxon>
    </lineage>
</organism>
<proteinExistence type="predicted"/>
<dbReference type="STRING" id="42251.A0A2T6ZCB5"/>
<gene>
    <name evidence="2" type="ORF">B9Z19DRAFT_1164903</name>
</gene>
<feature type="region of interest" description="Disordered" evidence="1">
    <location>
        <begin position="1"/>
        <end position="54"/>
    </location>
</feature>
<evidence type="ECO:0000256" key="1">
    <source>
        <dbReference type="SAM" id="MobiDB-lite"/>
    </source>
</evidence>
<comment type="caution">
    <text evidence="2">The sequence shown here is derived from an EMBL/GenBank/DDBJ whole genome shotgun (WGS) entry which is preliminary data.</text>
</comment>
<evidence type="ECO:0000313" key="3">
    <source>
        <dbReference type="Proteomes" id="UP000244722"/>
    </source>
</evidence>
<protein>
    <submittedName>
        <fullName evidence="2">Uncharacterized protein</fullName>
    </submittedName>
</protein>
<feature type="non-terminal residue" evidence="2">
    <location>
        <position position="1"/>
    </location>
</feature>
<accession>A0A2T6ZCB5</accession>
<name>A0A2T6ZCB5_TUBBO</name>
<dbReference type="Proteomes" id="UP000244722">
    <property type="component" value="Unassembled WGS sequence"/>
</dbReference>